<evidence type="ECO:0000256" key="5">
    <source>
        <dbReference type="ARBA" id="ARBA00023180"/>
    </source>
</evidence>
<accession>A0AAJ6QQT5</accession>
<dbReference type="GO" id="GO:0004252">
    <property type="term" value="F:serine-type endopeptidase activity"/>
    <property type="evidence" value="ECO:0007669"/>
    <property type="project" value="InterPro"/>
</dbReference>
<dbReference type="PRINTS" id="PR00722">
    <property type="entry name" value="CHYMOTRYPSIN"/>
</dbReference>
<organism evidence="7 8">
    <name type="scientific">Galendromus occidentalis</name>
    <name type="common">western predatory mite</name>
    <dbReference type="NCBI Taxonomy" id="34638"/>
    <lineage>
        <taxon>Eukaryota</taxon>
        <taxon>Metazoa</taxon>
        <taxon>Ecdysozoa</taxon>
        <taxon>Arthropoda</taxon>
        <taxon>Chelicerata</taxon>
        <taxon>Arachnida</taxon>
        <taxon>Acari</taxon>
        <taxon>Parasitiformes</taxon>
        <taxon>Mesostigmata</taxon>
        <taxon>Gamasina</taxon>
        <taxon>Phytoseioidea</taxon>
        <taxon>Phytoseiidae</taxon>
        <taxon>Typhlodrominae</taxon>
        <taxon>Galendromus</taxon>
    </lineage>
</organism>
<sequence>MYEESAPQIYAADTWCGGPIGLSTSKTERQTIARAVEDFAELPRASLDCDCRALESRSRRVVGGTVLPRNQRFPWMSALLDSDRKLVGGATVLNDRYLLTAAHVCSGSNPQDLTAFFGSNSIKESDVNSHLRKLRVARCIMHPDFSPSSGINDIALLELKERLNLSEHVSPVCLSNSSGTNLVFVSGWGRTSERNGGTSDDLRIAKLVKASLIHCQSKFGPEIVRAPSVLCAIGNQKDACQGDSGGPLMENDASNRVWSQIGVVSWGFGCGRPATPGIYSRISHYVSWIREIASEVCTIGDEDRNLNSVR</sequence>
<dbReference type="InterPro" id="IPR001254">
    <property type="entry name" value="Trypsin_dom"/>
</dbReference>
<keyword evidence="4" id="KW-1015">Disulfide bond</keyword>
<name>A0AAJ6QQT5_9ACAR</name>
<dbReference type="FunFam" id="2.40.10.10:FF:000054">
    <property type="entry name" value="Complement C1r subcomponent"/>
    <property type="match status" value="1"/>
</dbReference>
<evidence type="ECO:0000259" key="6">
    <source>
        <dbReference type="PROSITE" id="PS50240"/>
    </source>
</evidence>
<dbReference type="PROSITE" id="PS50240">
    <property type="entry name" value="TRYPSIN_DOM"/>
    <property type="match status" value="1"/>
</dbReference>
<keyword evidence="7" id="KW-1185">Reference proteome</keyword>
<comment type="subcellular location">
    <subcellularLocation>
        <location evidence="1">Secreted</location>
    </subcellularLocation>
</comment>
<dbReference type="Proteomes" id="UP000694867">
    <property type="component" value="Unplaced"/>
</dbReference>
<dbReference type="GO" id="GO:0006508">
    <property type="term" value="P:proteolysis"/>
    <property type="evidence" value="ECO:0007669"/>
    <property type="project" value="InterPro"/>
</dbReference>
<dbReference type="InterPro" id="IPR033116">
    <property type="entry name" value="TRYPSIN_SER"/>
</dbReference>
<evidence type="ECO:0000256" key="4">
    <source>
        <dbReference type="ARBA" id="ARBA00023157"/>
    </source>
</evidence>
<reference evidence="8" key="1">
    <citation type="submission" date="2025-08" db="UniProtKB">
        <authorList>
            <consortium name="RefSeq"/>
        </authorList>
    </citation>
    <scope>IDENTIFICATION</scope>
</reference>
<dbReference type="SUPFAM" id="SSF50494">
    <property type="entry name" value="Trypsin-like serine proteases"/>
    <property type="match status" value="1"/>
</dbReference>
<proteinExistence type="predicted"/>
<evidence type="ECO:0000256" key="2">
    <source>
        <dbReference type="ARBA" id="ARBA00022525"/>
    </source>
</evidence>
<dbReference type="Pfam" id="PF00089">
    <property type="entry name" value="Trypsin"/>
    <property type="match status" value="1"/>
</dbReference>
<dbReference type="PANTHER" id="PTHR24252">
    <property type="entry name" value="ACROSIN-RELATED"/>
    <property type="match status" value="1"/>
</dbReference>
<dbReference type="PANTHER" id="PTHR24252:SF27">
    <property type="entry name" value="TRANSMEMBRANE PROTEASE SERINE 3-LIKE"/>
    <property type="match status" value="1"/>
</dbReference>
<dbReference type="InterPro" id="IPR009003">
    <property type="entry name" value="Peptidase_S1_PA"/>
</dbReference>
<evidence type="ECO:0000313" key="7">
    <source>
        <dbReference type="Proteomes" id="UP000694867"/>
    </source>
</evidence>
<dbReference type="GeneID" id="100902057"/>
<dbReference type="Gene3D" id="2.40.10.10">
    <property type="entry name" value="Trypsin-like serine proteases"/>
    <property type="match status" value="1"/>
</dbReference>
<dbReference type="KEGG" id="goe:100902057"/>
<dbReference type="RefSeq" id="XP_003740841.2">
    <property type="nucleotide sequence ID" value="XM_003740793.2"/>
</dbReference>
<evidence type="ECO:0000256" key="1">
    <source>
        <dbReference type="ARBA" id="ARBA00004613"/>
    </source>
</evidence>
<dbReference type="PROSITE" id="PS00135">
    <property type="entry name" value="TRYPSIN_SER"/>
    <property type="match status" value="1"/>
</dbReference>
<gene>
    <name evidence="8" type="primary">LOC100902057</name>
</gene>
<evidence type="ECO:0000313" key="8">
    <source>
        <dbReference type="RefSeq" id="XP_003740841.2"/>
    </source>
</evidence>
<dbReference type="InterPro" id="IPR043504">
    <property type="entry name" value="Peptidase_S1_PA_chymotrypsin"/>
</dbReference>
<dbReference type="GO" id="GO:0005576">
    <property type="term" value="C:extracellular region"/>
    <property type="evidence" value="ECO:0007669"/>
    <property type="project" value="UniProtKB-SubCell"/>
</dbReference>
<dbReference type="AlphaFoldDB" id="A0AAJ6QQT5"/>
<keyword evidence="5" id="KW-0325">Glycoprotein</keyword>
<evidence type="ECO:0000256" key="3">
    <source>
        <dbReference type="ARBA" id="ARBA00022729"/>
    </source>
</evidence>
<dbReference type="InterPro" id="IPR001314">
    <property type="entry name" value="Peptidase_S1A"/>
</dbReference>
<dbReference type="SMART" id="SM00020">
    <property type="entry name" value="Tryp_SPc"/>
    <property type="match status" value="1"/>
</dbReference>
<feature type="domain" description="Peptidase S1" evidence="6">
    <location>
        <begin position="61"/>
        <end position="294"/>
    </location>
</feature>
<keyword evidence="2" id="KW-0964">Secreted</keyword>
<dbReference type="CDD" id="cd00190">
    <property type="entry name" value="Tryp_SPc"/>
    <property type="match status" value="1"/>
</dbReference>
<keyword evidence="3" id="KW-0732">Signal</keyword>
<dbReference type="FunFam" id="2.40.10.10:FF:000068">
    <property type="entry name" value="transmembrane protease serine 2"/>
    <property type="match status" value="1"/>
</dbReference>
<protein>
    <submittedName>
        <fullName evidence="8">Trypsin-1-like</fullName>
    </submittedName>
</protein>